<accession>A0AAD8T189</accession>
<reference evidence="4" key="1">
    <citation type="submission" date="2023-07" db="EMBL/GenBank/DDBJ databases">
        <title>A chromosome-level genome assembly of Lolium multiflorum.</title>
        <authorList>
            <person name="Chen Y."/>
            <person name="Copetti D."/>
            <person name="Kolliker R."/>
            <person name="Studer B."/>
        </authorList>
    </citation>
    <scope>NUCLEOTIDE SEQUENCE</scope>
    <source>
        <strain evidence="4">02402/16</strain>
        <tissue evidence="4">Leaf</tissue>
    </source>
</reference>
<dbReference type="EMBL" id="JAUUTY010000003">
    <property type="protein sequence ID" value="KAK1668082.1"/>
    <property type="molecule type" value="Genomic_DNA"/>
</dbReference>
<dbReference type="SUPFAM" id="SSF52047">
    <property type="entry name" value="RNI-like"/>
    <property type="match status" value="1"/>
</dbReference>
<dbReference type="InterPro" id="IPR055357">
    <property type="entry name" value="LRR_At1g61320_AtMIF1"/>
</dbReference>
<name>A0AAD8T189_LOLMU</name>
<dbReference type="InterPro" id="IPR053772">
    <property type="entry name" value="At1g61320/At1g61330-like"/>
</dbReference>
<evidence type="ECO:0000313" key="5">
    <source>
        <dbReference type="Proteomes" id="UP001231189"/>
    </source>
</evidence>
<dbReference type="InterPro" id="IPR036047">
    <property type="entry name" value="F-box-like_dom_sf"/>
</dbReference>
<evidence type="ECO:0000259" key="2">
    <source>
        <dbReference type="Pfam" id="PF00646"/>
    </source>
</evidence>
<proteinExistence type="predicted"/>
<organism evidence="4 5">
    <name type="scientific">Lolium multiflorum</name>
    <name type="common">Italian ryegrass</name>
    <name type="synonym">Lolium perenne subsp. multiflorum</name>
    <dbReference type="NCBI Taxonomy" id="4521"/>
    <lineage>
        <taxon>Eukaryota</taxon>
        <taxon>Viridiplantae</taxon>
        <taxon>Streptophyta</taxon>
        <taxon>Embryophyta</taxon>
        <taxon>Tracheophyta</taxon>
        <taxon>Spermatophyta</taxon>
        <taxon>Magnoliopsida</taxon>
        <taxon>Liliopsida</taxon>
        <taxon>Poales</taxon>
        <taxon>Poaceae</taxon>
        <taxon>BOP clade</taxon>
        <taxon>Pooideae</taxon>
        <taxon>Poodae</taxon>
        <taxon>Poeae</taxon>
        <taxon>Poeae Chloroplast Group 2 (Poeae type)</taxon>
        <taxon>Loliodinae</taxon>
        <taxon>Loliinae</taxon>
        <taxon>Lolium</taxon>
    </lineage>
</organism>
<dbReference type="Pfam" id="PF23622">
    <property type="entry name" value="LRR_At1g61320_AtMIF1"/>
    <property type="match status" value="1"/>
</dbReference>
<protein>
    <recommendedName>
        <fullName evidence="6">F-box domain-containing protein</fullName>
    </recommendedName>
</protein>
<comment type="caution">
    <text evidence="4">The sequence shown here is derived from an EMBL/GenBank/DDBJ whole genome shotgun (WGS) entry which is preliminary data.</text>
</comment>
<feature type="region of interest" description="Disordered" evidence="1">
    <location>
        <begin position="47"/>
        <end position="73"/>
    </location>
</feature>
<feature type="compositionally biased region" description="Basic residues" evidence="1">
    <location>
        <begin position="61"/>
        <end position="70"/>
    </location>
</feature>
<feature type="domain" description="F-box" evidence="2">
    <location>
        <begin position="78"/>
        <end position="115"/>
    </location>
</feature>
<evidence type="ECO:0008006" key="6">
    <source>
        <dbReference type="Google" id="ProtNLM"/>
    </source>
</evidence>
<dbReference type="AlphaFoldDB" id="A0AAD8T189"/>
<dbReference type="SUPFAM" id="SSF81383">
    <property type="entry name" value="F-box domain"/>
    <property type="match status" value="1"/>
</dbReference>
<dbReference type="Gene3D" id="3.80.10.10">
    <property type="entry name" value="Ribonuclease Inhibitor"/>
    <property type="match status" value="1"/>
</dbReference>
<evidence type="ECO:0000313" key="4">
    <source>
        <dbReference type="EMBL" id="KAK1668082.1"/>
    </source>
</evidence>
<dbReference type="Proteomes" id="UP001231189">
    <property type="component" value="Unassembled WGS sequence"/>
</dbReference>
<dbReference type="Pfam" id="PF00646">
    <property type="entry name" value="F-box"/>
    <property type="match status" value="1"/>
</dbReference>
<gene>
    <name evidence="4" type="ORF">QYE76_056241</name>
</gene>
<dbReference type="InterPro" id="IPR032675">
    <property type="entry name" value="LRR_dom_sf"/>
</dbReference>
<sequence length="527" mass="59216">MGNNNVTGRPRRILDDARREGVATVLITCRCNRSLICHCKPPRSKEEITLGAEPGDAPSGGRRKPTRSRTTRTVPIGNLPEELLPAILSKLDAKQAARTSVLSSAWEHAWKHSPRLTLDIFAICGAGYMLRLDHERYVQRFLDMADAILRQRRGSVVEQLEIRVDEAAVQLVSRRLDDWVRFAAAARAKSLTLHVSSVTPCLMRPSDLYALPLQLLDDGGVSGLHHIHLSCVSLKLPSPSFPKLKRLGLCYARVSAADFGDMLSNCPNLEWLDLYHVYLNDELKVDTPFSRLRYLRLAACSVTQMKLTATNLATFIFLGRSLPSIDLGATPRLCDVNVYCHEITMEHALSSLSDAFPMVQRLSFHSIIIQLEFPWRLQNASRFPHLRHLQLIFDVRTMHSDDILSVVRFLEAAPLLEELDIVLALCRENGGEGHLRRLPHGQLKYKCLKSLRVCSFRGQKSQVDLLVHIVENAPALQILTIDSSRPHVPEETYRVTEDEKGILSKIRHMAATCIGSKLSAKTKFIVE</sequence>
<feature type="domain" description="At1g61320/AtMIF1 LRR" evidence="3">
    <location>
        <begin position="148"/>
        <end position="487"/>
    </location>
</feature>
<evidence type="ECO:0000259" key="3">
    <source>
        <dbReference type="Pfam" id="PF23622"/>
    </source>
</evidence>
<dbReference type="PANTHER" id="PTHR34145:SF57">
    <property type="entry name" value="F-BOX DOMAIN-CONTAINING PROTEIN"/>
    <property type="match status" value="1"/>
</dbReference>
<keyword evidence="5" id="KW-1185">Reference proteome</keyword>
<dbReference type="PANTHER" id="PTHR34145">
    <property type="entry name" value="OS02G0105600 PROTEIN"/>
    <property type="match status" value="1"/>
</dbReference>
<dbReference type="InterPro" id="IPR001810">
    <property type="entry name" value="F-box_dom"/>
</dbReference>
<evidence type="ECO:0000256" key="1">
    <source>
        <dbReference type="SAM" id="MobiDB-lite"/>
    </source>
</evidence>